<evidence type="ECO:0000256" key="3">
    <source>
        <dbReference type="ARBA" id="ARBA00022692"/>
    </source>
</evidence>
<dbReference type="SMART" id="SM00645">
    <property type="entry name" value="Pept_C1"/>
    <property type="match status" value="1"/>
</dbReference>
<dbReference type="Pfam" id="PF00112">
    <property type="entry name" value="Peptidase_C1"/>
    <property type="match status" value="1"/>
</dbReference>
<evidence type="ECO:0000313" key="15">
    <source>
        <dbReference type="Proteomes" id="UP000072874"/>
    </source>
</evidence>
<keyword evidence="4" id="KW-0735">Signal-anchor</keyword>
<comment type="subcellular location">
    <subcellularLocation>
        <location evidence="1">Membrane</location>
        <topology evidence="1">Single-pass type II membrane protein</topology>
    </subcellularLocation>
</comment>
<dbReference type="OMA" id="FCLSYRC"/>
<dbReference type="AlphaFoldDB" id="A0A077Y9L7"/>
<dbReference type="GO" id="GO:0016020">
    <property type="term" value="C:membrane"/>
    <property type="evidence" value="ECO:0007669"/>
    <property type="project" value="UniProtKB-SubCell"/>
</dbReference>
<keyword evidence="9" id="KW-0325">Glycoprotein</keyword>
<dbReference type="GeneID" id="3801573"/>
<evidence type="ECO:0000259" key="11">
    <source>
        <dbReference type="SMART" id="SM00645"/>
    </source>
</evidence>
<protein>
    <submittedName>
        <fullName evidence="13">Yoelipain-1</fullName>
    </submittedName>
</protein>
<dbReference type="Gene3D" id="3.90.70.10">
    <property type="entry name" value="Cysteine proteinases"/>
    <property type="match status" value="1"/>
</dbReference>
<reference evidence="14" key="3">
    <citation type="submission" date="2014-05" db="EMBL/GenBank/DDBJ databases">
        <authorList>
            <person name="Aslett M.A."/>
            <person name="De Silva N."/>
        </authorList>
    </citation>
    <scope>NUCLEOTIDE SEQUENCE</scope>
    <source>
        <strain evidence="14">17X</strain>
    </source>
</reference>
<dbReference type="InterPro" id="IPR038765">
    <property type="entry name" value="Papain-like_cys_pep_sf"/>
</dbReference>
<dbReference type="PROSITE" id="PS00139">
    <property type="entry name" value="THIOL_PROTEASE_CYS"/>
    <property type="match status" value="1"/>
</dbReference>
<dbReference type="OrthoDB" id="190265at2759"/>
<dbReference type="GO" id="GO:0008234">
    <property type="term" value="F:cysteine-type peptidase activity"/>
    <property type="evidence" value="ECO:0007669"/>
    <property type="project" value="InterPro"/>
</dbReference>
<name>A0A077Y9L7_PLAYE</name>
<dbReference type="SMART" id="SM00848">
    <property type="entry name" value="Inhibitor_I29"/>
    <property type="match status" value="1"/>
</dbReference>
<evidence type="ECO:0000256" key="8">
    <source>
        <dbReference type="ARBA" id="ARBA00023157"/>
    </source>
</evidence>
<evidence type="ECO:0000256" key="7">
    <source>
        <dbReference type="ARBA" id="ARBA00023145"/>
    </source>
</evidence>
<accession>A0A077Y9L7</accession>
<dbReference type="EMBL" id="LM993667">
    <property type="protein sequence ID" value="VTZ80632.1"/>
    <property type="molecule type" value="Genomic_DNA"/>
</dbReference>
<keyword evidence="7" id="KW-0865">Zymogen</keyword>
<dbReference type="RefSeq" id="XP_729023.1">
    <property type="nucleotide sequence ID" value="XM_723930.1"/>
</dbReference>
<dbReference type="InterPro" id="IPR013201">
    <property type="entry name" value="Prot_inhib_I29"/>
</dbReference>
<organism evidence="13 16">
    <name type="scientific">Plasmodium yoelii</name>
    <dbReference type="NCBI Taxonomy" id="5861"/>
    <lineage>
        <taxon>Eukaryota</taxon>
        <taxon>Sar</taxon>
        <taxon>Alveolata</taxon>
        <taxon>Apicomplexa</taxon>
        <taxon>Aconoidasida</taxon>
        <taxon>Haemosporida</taxon>
        <taxon>Plasmodiidae</taxon>
        <taxon>Plasmodium</taxon>
        <taxon>Plasmodium (Vinckeia)</taxon>
    </lineage>
</organism>
<dbReference type="CDD" id="cd02248">
    <property type="entry name" value="Peptidase_C1A"/>
    <property type="match status" value="1"/>
</dbReference>
<dbReference type="PROSITE" id="PS00640">
    <property type="entry name" value="THIOL_PROTEASE_ASN"/>
    <property type="match status" value="1"/>
</dbReference>
<evidence type="ECO:0000256" key="6">
    <source>
        <dbReference type="ARBA" id="ARBA00023136"/>
    </source>
</evidence>
<dbReference type="InterPro" id="IPR000169">
    <property type="entry name" value="Pept_cys_AS"/>
</dbReference>
<dbReference type="Proteomes" id="UP000072874">
    <property type="component" value="Chromosome 13"/>
</dbReference>
<evidence type="ECO:0000256" key="4">
    <source>
        <dbReference type="ARBA" id="ARBA00022968"/>
    </source>
</evidence>
<dbReference type="SUPFAM" id="SSF54001">
    <property type="entry name" value="Cysteine proteinases"/>
    <property type="match status" value="1"/>
</dbReference>
<dbReference type="InterPro" id="IPR025660">
    <property type="entry name" value="Pept_his_AS"/>
</dbReference>
<dbReference type="PROSITE" id="PS00639">
    <property type="entry name" value="THIOL_PROTEASE_HIS"/>
    <property type="match status" value="1"/>
</dbReference>
<evidence type="ECO:0000256" key="10">
    <source>
        <dbReference type="SAM" id="Phobius"/>
    </source>
</evidence>
<dbReference type="VEuPathDB" id="PlasmoDB:PYYM_1322500"/>
<reference evidence="13" key="2">
    <citation type="submission" date="2014-05" db="EMBL/GenBank/DDBJ databases">
        <authorList>
            <person name="Aslett A.Martin."/>
            <person name="De Silva Nishadi"/>
        </authorList>
    </citation>
    <scope>NUCLEOTIDE SEQUENCE</scope>
    <source>
        <strain evidence="13">YM</strain>
    </source>
</reference>
<evidence type="ECO:0000256" key="5">
    <source>
        <dbReference type="ARBA" id="ARBA00022989"/>
    </source>
</evidence>
<evidence type="ECO:0000259" key="12">
    <source>
        <dbReference type="SMART" id="SM00848"/>
    </source>
</evidence>
<evidence type="ECO:0000256" key="9">
    <source>
        <dbReference type="ARBA" id="ARBA00023180"/>
    </source>
</evidence>
<evidence type="ECO:0000256" key="1">
    <source>
        <dbReference type="ARBA" id="ARBA00004606"/>
    </source>
</evidence>
<evidence type="ECO:0000313" key="13">
    <source>
        <dbReference type="EMBL" id="CDU19875.1"/>
    </source>
</evidence>
<feature type="domain" description="Peptidase C1A papain C-terminal" evidence="11">
    <location>
        <begin position="278"/>
        <end position="519"/>
    </location>
</feature>
<dbReference type="PANTHER" id="PTHR12411">
    <property type="entry name" value="CYSTEINE PROTEASE FAMILY C1-RELATED"/>
    <property type="match status" value="1"/>
</dbReference>
<keyword evidence="8" id="KW-1015">Disulfide bond</keyword>
<reference evidence="14" key="4">
    <citation type="submission" date="2019-05" db="EMBL/GenBank/DDBJ databases">
        <authorList>
            <consortium name="Pathogen Informatics"/>
        </authorList>
    </citation>
    <scope>NUCLEOTIDE SEQUENCE</scope>
    <source>
        <strain evidence="14">17X</strain>
    </source>
</reference>
<dbReference type="VEuPathDB" id="PlasmoDB:PY00109"/>
<feature type="transmembrane region" description="Helical" evidence="10">
    <location>
        <begin position="35"/>
        <end position="53"/>
    </location>
</feature>
<dbReference type="VEuPathDB" id="PlasmoDB:PY17X_1325500"/>
<comment type="similarity">
    <text evidence="2">Belongs to the peptidase C1 family.</text>
</comment>
<dbReference type="KEGG" id="pyo:PY17X_1325500"/>
<keyword evidence="3 10" id="KW-0812">Transmembrane</keyword>
<keyword evidence="5 10" id="KW-1133">Transmembrane helix</keyword>
<sequence>MVNDIRRVNFATSGVESLNENSKYLNRNHKKTIKICTYAITTFALFFIVVVYFKNQTNVNDINSSTLSAIEETSLMNKEIAHLKEILKKYKTKINEDNEYGYEKNDNINGDDEDGEQELLLMLHKYLKNKSNSNKIDSFDINNNESNKNRSNENIDQTNILSQKLETMHDNIKYASKFFKYMKEYNKEYKNIDEQLKRFENFKTTYMKVKKHNEMVGKNGITYVQKVNQFSDFSKEEFDNYFKKLLPISHDLKTKHVVPLKTHLDDNKIKPKEDVLSYPEHRDYREWDILLPPKDQGMCGSCWAFASVANYEALFAKKYAILPISFSEQQVVDCSSDNFGCDGGHPFLSFLYFLNNGVCFGDQYEYKAHDDFFCLSYRCGYKGRLKKIGNAYPYELIMALNEVGPITVNVGVSDEFVLYSGGIFEGPCSPELNHSVLLVGYGKVKKSLAFEDSHTNVDSNLIKKYKENIKENDDDFLYYWIIRNSWSSAWGEGGYIRIKRNKLGDDIFCGIGIDVFFPLL</sequence>
<dbReference type="Proteomes" id="UP000072904">
    <property type="component" value="Chromosome 13"/>
</dbReference>
<dbReference type="VEuPathDB" id="PlasmoDB:Py17XNL_001303117"/>
<reference evidence="15 16" key="1">
    <citation type="journal article" date="2014" name="BMC Biol.">
        <title>A comprehensive evaluation of rodent malaria parasite genomes and gene expression.</title>
        <authorList>
            <person name="Otto T.D."/>
            <person name="Bohme U."/>
            <person name="Jackson A.P."/>
            <person name="Hunt M."/>
            <person name="Franke-Fayard B."/>
            <person name="Hoeijmakers W.A."/>
            <person name="Religa A.A."/>
            <person name="Robertson L."/>
            <person name="Sanders M."/>
            <person name="Ogun S.A."/>
            <person name="Cunningham D."/>
            <person name="Erhart A."/>
            <person name="Billker O."/>
            <person name="Khan S.M."/>
            <person name="Stunnenberg H.G."/>
            <person name="Langhorne J."/>
            <person name="Holder A.A."/>
            <person name="Waters A.P."/>
            <person name="Newbold C.I."/>
            <person name="Pain A."/>
            <person name="Berriman M."/>
            <person name="Janse C.J."/>
        </authorList>
    </citation>
    <scope>NUCLEOTIDE SEQUENCE [LARGE SCALE GENOMIC DNA]</scope>
    <source>
        <strain evidence="14 15">17X</strain>
        <strain evidence="13 16">YM</strain>
    </source>
</reference>
<dbReference type="EMBL" id="LK934641">
    <property type="protein sequence ID" value="CDU19875.1"/>
    <property type="molecule type" value="Genomic_DNA"/>
</dbReference>
<proteinExistence type="inferred from homology"/>
<dbReference type="InterPro" id="IPR000668">
    <property type="entry name" value="Peptidase_C1A_C"/>
</dbReference>
<evidence type="ECO:0000313" key="16">
    <source>
        <dbReference type="Proteomes" id="UP000072904"/>
    </source>
</evidence>
<dbReference type="InterPro" id="IPR025661">
    <property type="entry name" value="Pept_asp_AS"/>
</dbReference>
<gene>
    <name evidence="14" type="ORF">PY17X_1325500</name>
    <name evidence="13" type="ORF">PYYM_1322500</name>
</gene>
<dbReference type="GO" id="GO:0006508">
    <property type="term" value="P:proteolysis"/>
    <property type="evidence" value="ECO:0007669"/>
    <property type="project" value="InterPro"/>
</dbReference>
<evidence type="ECO:0000256" key="2">
    <source>
        <dbReference type="ARBA" id="ARBA00008455"/>
    </source>
</evidence>
<dbReference type="InterPro" id="IPR039417">
    <property type="entry name" value="Peptidase_C1A_papain-like"/>
</dbReference>
<keyword evidence="6 10" id="KW-0472">Membrane</keyword>
<dbReference type="PRINTS" id="PR00705">
    <property type="entry name" value="PAPAIN"/>
</dbReference>
<feature type="domain" description="Cathepsin propeptide inhibitor" evidence="12">
    <location>
        <begin position="178"/>
        <end position="238"/>
    </location>
</feature>
<evidence type="ECO:0000313" key="14">
    <source>
        <dbReference type="EMBL" id="VTZ80632.1"/>
    </source>
</evidence>
<dbReference type="Pfam" id="PF08246">
    <property type="entry name" value="Inhibitor_I29"/>
    <property type="match status" value="1"/>
</dbReference>
<dbReference type="InterPro" id="IPR013128">
    <property type="entry name" value="Peptidase_C1A"/>
</dbReference>